<feature type="binding site" evidence="8">
    <location>
        <begin position="231"/>
        <end position="234"/>
    </location>
    <ligand>
        <name>GTP</name>
        <dbReference type="ChEBI" id="CHEBI:37565"/>
    </ligand>
</feature>
<dbReference type="PROSITE" id="PS51710">
    <property type="entry name" value="G_OBG"/>
    <property type="match status" value="1"/>
</dbReference>
<evidence type="ECO:0000313" key="11">
    <source>
        <dbReference type="EMBL" id="OGD88076.1"/>
    </source>
</evidence>
<comment type="function">
    <text evidence="8">An essential GTPase which binds GTP, GDP and possibly (p)ppGpp with moderate affinity, with high nucleotide exchange rates and a fairly low GTP hydrolysis rate. Plays a role in control of the cell cycle, stress response, ribosome biogenesis and in those bacteria that undergo differentiation, in morphogenesis control.</text>
</comment>
<dbReference type="GO" id="GO:0005525">
    <property type="term" value="F:GTP binding"/>
    <property type="evidence" value="ECO:0007669"/>
    <property type="project" value="UniProtKB-UniRule"/>
</dbReference>
<feature type="binding site" evidence="8">
    <location>
        <begin position="166"/>
        <end position="173"/>
    </location>
    <ligand>
        <name>GTP</name>
        <dbReference type="ChEBI" id="CHEBI:37565"/>
    </ligand>
</feature>
<dbReference type="GO" id="GO:0042254">
    <property type="term" value="P:ribosome biogenesis"/>
    <property type="evidence" value="ECO:0007669"/>
    <property type="project" value="UniProtKB-UniRule"/>
</dbReference>
<dbReference type="InterPro" id="IPR031167">
    <property type="entry name" value="G_OBG"/>
</dbReference>
<keyword evidence="3 8" id="KW-0479">Metal-binding</keyword>
<dbReference type="NCBIfam" id="TIGR00231">
    <property type="entry name" value="small_GTP"/>
    <property type="match status" value="1"/>
</dbReference>
<dbReference type="InterPro" id="IPR006074">
    <property type="entry name" value="GTP1-OBG_CS"/>
</dbReference>
<dbReference type="PANTHER" id="PTHR11702:SF31">
    <property type="entry name" value="MITOCHONDRIAL RIBOSOME-ASSOCIATED GTPASE 2"/>
    <property type="match status" value="1"/>
</dbReference>
<dbReference type="InterPro" id="IPR027417">
    <property type="entry name" value="P-loop_NTPase"/>
</dbReference>
<dbReference type="EMBL" id="MFBD01000039">
    <property type="protein sequence ID" value="OGD88076.1"/>
    <property type="molecule type" value="Genomic_DNA"/>
</dbReference>
<evidence type="ECO:0000259" key="9">
    <source>
        <dbReference type="PROSITE" id="PS51710"/>
    </source>
</evidence>
<evidence type="ECO:0000259" key="10">
    <source>
        <dbReference type="PROSITE" id="PS51883"/>
    </source>
</evidence>
<dbReference type="STRING" id="1797714.A3D04_04990"/>
<dbReference type="EC" id="3.6.5.-" evidence="8"/>
<feature type="binding site" evidence="8">
    <location>
        <position position="193"/>
    </location>
    <ligand>
        <name>Mg(2+)</name>
        <dbReference type="ChEBI" id="CHEBI:18420"/>
    </ligand>
</feature>
<feature type="domain" description="OBG-type G" evidence="9">
    <location>
        <begin position="160"/>
        <end position="346"/>
    </location>
</feature>
<dbReference type="FunFam" id="2.70.210.12:FF:000001">
    <property type="entry name" value="GTPase Obg"/>
    <property type="match status" value="1"/>
</dbReference>
<dbReference type="Gene3D" id="3.40.50.300">
    <property type="entry name" value="P-loop containing nucleotide triphosphate hydrolases"/>
    <property type="match status" value="1"/>
</dbReference>
<dbReference type="AlphaFoldDB" id="A0A1F5G895"/>
<feature type="domain" description="Obg" evidence="10">
    <location>
        <begin position="1"/>
        <end position="159"/>
    </location>
</feature>
<evidence type="ECO:0000256" key="1">
    <source>
        <dbReference type="ARBA" id="ARBA00007699"/>
    </source>
</evidence>
<sequence length="364" mass="39867">MIDFARITVIGGKGGDGAGSFTHIKGKRRGKADGGDGGRGGNVFLISTRDLNTLEPFRYIKEYKAKDGSNGLSRRRKGAGGEDLLIKVPCGTLIKILNSKFEILNYDLVNEGDKIIVASGGEEGKGNSHLKDEYGRRLFTGEKGKKGEKVNLELELKLIADVGLIGLPNAGKSTLIGKLTAAKPKVADYPFTTLEPNLGVMEVKVISQSDKSKTGDRLYTSDFDSRLVIADIPGLIEGASKGRGLGDLFLRHIERTKILVHLIDVTESEDLWQTYQTVRTELREYSKVLVKKKEIIILNKSDLVDKNKREQAEQEFKMKRKKVVAISALTGEGLDKLIGEISKLFVGNLYSLAEHRGLSVHGSL</sequence>
<evidence type="ECO:0000256" key="7">
    <source>
        <dbReference type="ARBA" id="ARBA00023134"/>
    </source>
</evidence>
<dbReference type="InterPro" id="IPR014100">
    <property type="entry name" value="GTP-bd_Obg/CgtA"/>
</dbReference>
<comment type="similarity">
    <text evidence="1 8">Belongs to the TRAFAC class OBG-HflX-like GTPase superfamily. OBG GTPase family.</text>
</comment>
<reference evidence="11 12" key="1">
    <citation type="journal article" date="2016" name="Nat. Commun.">
        <title>Thousands of microbial genomes shed light on interconnected biogeochemical processes in an aquifer system.</title>
        <authorList>
            <person name="Anantharaman K."/>
            <person name="Brown C.T."/>
            <person name="Hug L.A."/>
            <person name="Sharon I."/>
            <person name="Castelle C.J."/>
            <person name="Probst A.J."/>
            <person name="Thomas B.C."/>
            <person name="Singh A."/>
            <person name="Wilkins M.J."/>
            <person name="Karaoz U."/>
            <person name="Brodie E.L."/>
            <person name="Williams K.H."/>
            <person name="Hubbard S.S."/>
            <person name="Banfield J.F."/>
        </authorList>
    </citation>
    <scope>NUCLEOTIDE SEQUENCE [LARGE SCALE GENOMIC DNA]</scope>
</reference>
<keyword evidence="2 8" id="KW-0963">Cytoplasm</keyword>
<dbReference type="Gene3D" id="2.70.210.12">
    <property type="entry name" value="GTP1/OBG domain"/>
    <property type="match status" value="1"/>
</dbReference>
<organism evidence="11 12">
    <name type="scientific">Candidatus Curtissbacteria bacterium RIFCSPHIGHO2_02_FULL_40_16b</name>
    <dbReference type="NCBI Taxonomy" id="1797714"/>
    <lineage>
        <taxon>Bacteria</taxon>
        <taxon>Candidatus Curtissiibacteriota</taxon>
    </lineage>
</organism>
<name>A0A1F5G895_9BACT</name>
<dbReference type="NCBIfam" id="TIGR02729">
    <property type="entry name" value="Obg_CgtA"/>
    <property type="match status" value="1"/>
</dbReference>
<comment type="cofactor">
    <cofactor evidence="8">
        <name>Mg(2+)</name>
        <dbReference type="ChEBI" id="CHEBI:18420"/>
    </cofactor>
</comment>
<feature type="binding site" evidence="8">
    <location>
        <begin position="327"/>
        <end position="329"/>
    </location>
    <ligand>
        <name>GTP</name>
        <dbReference type="ChEBI" id="CHEBI:37565"/>
    </ligand>
</feature>
<dbReference type="GO" id="GO:0005737">
    <property type="term" value="C:cytoplasm"/>
    <property type="evidence" value="ECO:0007669"/>
    <property type="project" value="UniProtKB-SubCell"/>
</dbReference>
<keyword evidence="6 8" id="KW-0460">Magnesium</keyword>
<dbReference type="Pfam" id="PF01018">
    <property type="entry name" value="GTP1_OBG"/>
    <property type="match status" value="1"/>
</dbReference>
<dbReference type="Pfam" id="PF01926">
    <property type="entry name" value="MMR_HSR1"/>
    <property type="match status" value="1"/>
</dbReference>
<evidence type="ECO:0000256" key="4">
    <source>
        <dbReference type="ARBA" id="ARBA00022741"/>
    </source>
</evidence>
<comment type="caution">
    <text evidence="11">The sequence shown here is derived from an EMBL/GenBank/DDBJ whole genome shotgun (WGS) entry which is preliminary data.</text>
</comment>
<evidence type="ECO:0000313" key="12">
    <source>
        <dbReference type="Proteomes" id="UP000177369"/>
    </source>
</evidence>
<dbReference type="InterPro" id="IPR005225">
    <property type="entry name" value="Small_GTP-bd"/>
</dbReference>
<dbReference type="SUPFAM" id="SSF82051">
    <property type="entry name" value="Obg GTP-binding protein N-terminal domain"/>
    <property type="match status" value="1"/>
</dbReference>
<evidence type="ECO:0000256" key="5">
    <source>
        <dbReference type="ARBA" id="ARBA00022801"/>
    </source>
</evidence>
<comment type="subcellular location">
    <subcellularLocation>
        <location evidence="8">Cytoplasm</location>
    </subcellularLocation>
</comment>
<gene>
    <name evidence="8" type="primary">obg</name>
    <name evidence="11" type="ORF">A3D04_04990</name>
</gene>
<dbReference type="CDD" id="cd01898">
    <property type="entry name" value="Obg"/>
    <property type="match status" value="1"/>
</dbReference>
<feature type="binding site" evidence="8">
    <location>
        <begin position="191"/>
        <end position="195"/>
    </location>
    <ligand>
        <name>GTP</name>
        <dbReference type="ChEBI" id="CHEBI:37565"/>
    </ligand>
</feature>
<dbReference type="PANTHER" id="PTHR11702">
    <property type="entry name" value="DEVELOPMENTALLY REGULATED GTP-BINDING PROTEIN-RELATED"/>
    <property type="match status" value="1"/>
</dbReference>
<keyword evidence="4 8" id="KW-0547">Nucleotide-binding</keyword>
<dbReference type="HAMAP" id="MF_01454">
    <property type="entry name" value="GTPase_Obg"/>
    <property type="match status" value="1"/>
</dbReference>
<dbReference type="PRINTS" id="PR00326">
    <property type="entry name" value="GTP1OBG"/>
</dbReference>
<evidence type="ECO:0000256" key="2">
    <source>
        <dbReference type="ARBA" id="ARBA00022490"/>
    </source>
</evidence>
<dbReference type="GO" id="GO:0000287">
    <property type="term" value="F:magnesium ion binding"/>
    <property type="evidence" value="ECO:0007669"/>
    <property type="project" value="InterPro"/>
</dbReference>
<feature type="binding site" evidence="8">
    <location>
        <position position="173"/>
    </location>
    <ligand>
        <name>Mg(2+)</name>
        <dbReference type="ChEBI" id="CHEBI:18420"/>
    </ligand>
</feature>
<dbReference type="PROSITE" id="PS51883">
    <property type="entry name" value="OBG"/>
    <property type="match status" value="1"/>
</dbReference>
<dbReference type="InterPro" id="IPR045086">
    <property type="entry name" value="OBG_GTPase"/>
</dbReference>
<dbReference type="InterPro" id="IPR006169">
    <property type="entry name" value="GTP1_OBG_dom"/>
</dbReference>
<dbReference type="NCBIfam" id="NF008956">
    <property type="entry name" value="PRK12299.1"/>
    <property type="match status" value="1"/>
</dbReference>
<feature type="binding site" evidence="8">
    <location>
        <begin position="299"/>
        <end position="302"/>
    </location>
    <ligand>
        <name>GTP</name>
        <dbReference type="ChEBI" id="CHEBI:37565"/>
    </ligand>
</feature>
<proteinExistence type="inferred from homology"/>
<dbReference type="PROSITE" id="PS00905">
    <property type="entry name" value="GTP1_OBG"/>
    <property type="match status" value="1"/>
</dbReference>
<dbReference type="PIRSF" id="PIRSF002401">
    <property type="entry name" value="GTP_bd_Obg/CgtA"/>
    <property type="match status" value="1"/>
</dbReference>
<dbReference type="InterPro" id="IPR036726">
    <property type="entry name" value="GTP1_OBG_dom_sf"/>
</dbReference>
<protein>
    <recommendedName>
        <fullName evidence="8">GTPase Obg</fullName>
        <ecNumber evidence="8">3.6.5.-</ecNumber>
    </recommendedName>
    <alternativeName>
        <fullName evidence="8">GTP-binding protein Obg</fullName>
    </alternativeName>
</protein>
<dbReference type="SUPFAM" id="SSF52540">
    <property type="entry name" value="P-loop containing nucleoside triphosphate hydrolases"/>
    <property type="match status" value="1"/>
</dbReference>
<comment type="subunit">
    <text evidence="8">Monomer.</text>
</comment>
<evidence type="ECO:0000256" key="6">
    <source>
        <dbReference type="ARBA" id="ARBA00022842"/>
    </source>
</evidence>
<accession>A0A1F5G895</accession>
<evidence type="ECO:0000256" key="3">
    <source>
        <dbReference type="ARBA" id="ARBA00022723"/>
    </source>
</evidence>
<dbReference type="InterPro" id="IPR006073">
    <property type="entry name" value="GTP-bd"/>
</dbReference>
<evidence type="ECO:0000256" key="8">
    <source>
        <dbReference type="HAMAP-Rule" id="MF_01454"/>
    </source>
</evidence>
<dbReference type="Proteomes" id="UP000177369">
    <property type="component" value="Unassembled WGS sequence"/>
</dbReference>
<keyword evidence="7 8" id="KW-0342">GTP-binding</keyword>
<keyword evidence="5 8" id="KW-0378">Hydrolase</keyword>
<dbReference type="GO" id="GO:0003924">
    <property type="term" value="F:GTPase activity"/>
    <property type="evidence" value="ECO:0007669"/>
    <property type="project" value="UniProtKB-UniRule"/>
</dbReference>